<organism evidence="1 2">
    <name type="scientific">Populus trichocarpa</name>
    <name type="common">Western balsam poplar</name>
    <name type="synonym">Populus balsamifera subsp. trichocarpa</name>
    <dbReference type="NCBI Taxonomy" id="3694"/>
    <lineage>
        <taxon>Eukaryota</taxon>
        <taxon>Viridiplantae</taxon>
        <taxon>Streptophyta</taxon>
        <taxon>Embryophyta</taxon>
        <taxon>Tracheophyta</taxon>
        <taxon>Spermatophyta</taxon>
        <taxon>Magnoliopsida</taxon>
        <taxon>eudicotyledons</taxon>
        <taxon>Gunneridae</taxon>
        <taxon>Pentapetalae</taxon>
        <taxon>rosids</taxon>
        <taxon>fabids</taxon>
        <taxon>Malpighiales</taxon>
        <taxon>Salicaceae</taxon>
        <taxon>Saliceae</taxon>
        <taxon>Populus</taxon>
    </lineage>
</organism>
<evidence type="ECO:0000313" key="2">
    <source>
        <dbReference type="Proteomes" id="UP000006729"/>
    </source>
</evidence>
<dbReference type="Proteomes" id="UP000006729">
    <property type="component" value="Chromosome 1"/>
</dbReference>
<reference evidence="1 2" key="1">
    <citation type="journal article" date="2006" name="Science">
        <title>The genome of black cottonwood, Populus trichocarpa (Torr. &amp; Gray).</title>
        <authorList>
            <person name="Tuskan G.A."/>
            <person name="Difazio S."/>
            <person name="Jansson S."/>
            <person name="Bohlmann J."/>
            <person name="Grigoriev I."/>
            <person name="Hellsten U."/>
            <person name="Putnam N."/>
            <person name="Ralph S."/>
            <person name="Rombauts S."/>
            <person name="Salamov A."/>
            <person name="Schein J."/>
            <person name="Sterck L."/>
            <person name="Aerts A."/>
            <person name="Bhalerao R.R."/>
            <person name="Bhalerao R.P."/>
            <person name="Blaudez D."/>
            <person name="Boerjan W."/>
            <person name="Brun A."/>
            <person name="Brunner A."/>
            <person name="Busov V."/>
            <person name="Campbell M."/>
            <person name="Carlson J."/>
            <person name="Chalot M."/>
            <person name="Chapman J."/>
            <person name="Chen G.L."/>
            <person name="Cooper D."/>
            <person name="Coutinho P.M."/>
            <person name="Couturier J."/>
            <person name="Covert S."/>
            <person name="Cronk Q."/>
            <person name="Cunningham R."/>
            <person name="Davis J."/>
            <person name="Degroeve S."/>
            <person name="Dejardin A."/>
            <person name="Depamphilis C."/>
            <person name="Detter J."/>
            <person name="Dirks B."/>
            <person name="Dubchak I."/>
            <person name="Duplessis S."/>
            <person name="Ehlting J."/>
            <person name="Ellis B."/>
            <person name="Gendler K."/>
            <person name="Goodstein D."/>
            <person name="Gribskov M."/>
            <person name="Grimwood J."/>
            <person name="Groover A."/>
            <person name="Gunter L."/>
            <person name="Hamberger B."/>
            <person name="Heinze B."/>
            <person name="Helariutta Y."/>
            <person name="Henrissat B."/>
            <person name="Holligan D."/>
            <person name="Holt R."/>
            <person name="Huang W."/>
            <person name="Islam-Faridi N."/>
            <person name="Jones S."/>
            <person name="Jones-Rhoades M."/>
            <person name="Jorgensen R."/>
            <person name="Joshi C."/>
            <person name="Kangasjarvi J."/>
            <person name="Karlsson J."/>
            <person name="Kelleher C."/>
            <person name="Kirkpatrick R."/>
            <person name="Kirst M."/>
            <person name="Kohler A."/>
            <person name="Kalluri U."/>
            <person name="Larimer F."/>
            <person name="Leebens-Mack J."/>
            <person name="Leple J.C."/>
            <person name="Locascio P."/>
            <person name="Lou Y."/>
            <person name="Lucas S."/>
            <person name="Martin F."/>
            <person name="Montanini B."/>
            <person name="Napoli C."/>
            <person name="Nelson D.R."/>
            <person name="Nelson C."/>
            <person name="Nieminen K."/>
            <person name="Nilsson O."/>
            <person name="Pereda V."/>
            <person name="Peter G."/>
            <person name="Philippe R."/>
            <person name="Pilate G."/>
            <person name="Poliakov A."/>
            <person name="Razumovskaya J."/>
            <person name="Richardson P."/>
            <person name="Rinaldi C."/>
            <person name="Ritland K."/>
            <person name="Rouze P."/>
            <person name="Ryaboy D."/>
            <person name="Schmutz J."/>
            <person name="Schrader J."/>
            <person name="Segerman B."/>
            <person name="Shin H."/>
            <person name="Siddiqui A."/>
            <person name="Sterky F."/>
            <person name="Terry A."/>
            <person name="Tsai C.J."/>
            <person name="Uberbacher E."/>
            <person name="Unneberg P."/>
            <person name="Vahala J."/>
            <person name="Wall K."/>
            <person name="Wessler S."/>
            <person name="Yang G."/>
            <person name="Yin T."/>
            <person name="Douglas C."/>
            <person name="Marra M."/>
            <person name="Sandberg G."/>
            <person name="Van de Peer Y."/>
            <person name="Rokhsar D."/>
        </authorList>
    </citation>
    <scope>NUCLEOTIDE SEQUENCE [LARGE SCALE GENOMIC DNA]</scope>
    <source>
        <strain evidence="2">cv. Nisqually</strain>
    </source>
</reference>
<dbReference type="EMBL" id="CM009290">
    <property type="protein sequence ID" value="KAI9401923.1"/>
    <property type="molecule type" value="Genomic_DNA"/>
</dbReference>
<gene>
    <name evidence="1" type="ORF">POPTR_001G190601v4</name>
</gene>
<evidence type="ECO:0000313" key="1">
    <source>
        <dbReference type="EMBL" id="KAI9401923.1"/>
    </source>
</evidence>
<comment type="caution">
    <text evidence="1">The sequence shown here is derived from an EMBL/GenBank/DDBJ whole genome shotgun (WGS) entry which is preliminary data.</text>
</comment>
<protein>
    <submittedName>
        <fullName evidence="1">Uncharacterized protein</fullName>
    </submittedName>
</protein>
<sequence>MISTAILPRKCGGIDYRWVVVVVVSSILNGTWNLEKCVEKRLCKCCSVKSTSELQGTDENDQSYQGRSLNVQNPKKPLTTTATKHFMSPTISAASKANPPRRKILAESNGSLDTHLQKTPTFGSKTISSIEFAEYGENVLLDHLSSRPYDPLTSYISPRPFLRYKPNRHRDIFLRRENEAREETSTSLADVLLKKMSGRENEEIFKEILLLLVVLVLSTSYIPSMKSPTPSPVMQAFGNPKNGFHMVQDHSGNRNYTLVQNGAGIDEEEMMDYEVMGEDEYDDELDEAVEKQNGESEVLKIVEAEEKETIEGFGEGGETELGSVVETQAGEHAPEMVKAGEITEPTTMSGSPFINDGDYSLAMPSSIPENFEKENEVANEPVTKEVVDGGIGSGWNTTGDQAEYFIACLTLAFHFKRKRNAQKDSSPVVQPSFEPVVVEKCLPMFASEADKNCRVPSVVFLGEFEVGEISSLRSCGMETRMTESEVISIRSVSMEKGMVTMTHSVPVHVQPAFSEISTMDPPPPHMEDSPLRRKS</sequence>
<name>A0ACC0TK72_POPTR</name>
<keyword evidence="2" id="KW-1185">Reference proteome</keyword>
<proteinExistence type="predicted"/>
<accession>A0ACC0TK72</accession>